<name>A0A645HXI5_9ZZZZ</name>
<organism evidence="1">
    <name type="scientific">bioreactor metagenome</name>
    <dbReference type="NCBI Taxonomy" id="1076179"/>
    <lineage>
        <taxon>unclassified sequences</taxon>
        <taxon>metagenomes</taxon>
        <taxon>ecological metagenomes</taxon>
    </lineage>
</organism>
<proteinExistence type="predicted"/>
<sequence length="108" mass="12211">MSERIFDEMTLSESITRCGELQITLEDTVRLIADKTDHSPAQLLSALQDPGSDEYKWYHNGVAEGNLKLNIDLESNIGEVKAKDAYKNLSGERRRQAINKKLDELFGI</sequence>
<evidence type="ECO:0000313" key="1">
    <source>
        <dbReference type="EMBL" id="MPN40033.1"/>
    </source>
</evidence>
<comment type="caution">
    <text evidence="1">The sequence shown here is derived from an EMBL/GenBank/DDBJ whole genome shotgun (WGS) entry which is preliminary data.</text>
</comment>
<gene>
    <name evidence="1" type="ORF">SDC9_187568</name>
</gene>
<protein>
    <submittedName>
        <fullName evidence="1">Uncharacterized protein</fullName>
    </submittedName>
</protein>
<accession>A0A645HXI5</accession>
<dbReference type="AlphaFoldDB" id="A0A645HXI5"/>
<reference evidence="1" key="1">
    <citation type="submission" date="2019-08" db="EMBL/GenBank/DDBJ databases">
        <authorList>
            <person name="Kucharzyk K."/>
            <person name="Murdoch R.W."/>
            <person name="Higgins S."/>
            <person name="Loffler F."/>
        </authorList>
    </citation>
    <scope>NUCLEOTIDE SEQUENCE</scope>
</reference>
<dbReference type="EMBL" id="VSSQ01096198">
    <property type="protein sequence ID" value="MPN40033.1"/>
    <property type="molecule type" value="Genomic_DNA"/>
</dbReference>